<name>A0A1F5S109_9BACT</name>
<reference evidence="1 2" key="1">
    <citation type="journal article" date="2016" name="Nat. Commun.">
        <title>Thousands of microbial genomes shed light on interconnected biogeochemical processes in an aquifer system.</title>
        <authorList>
            <person name="Anantharaman K."/>
            <person name="Brown C.T."/>
            <person name="Hug L.A."/>
            <person name="Sharon I."/>
            <person name="Castelle C.J."/>
            <person name="Probst A.J."/>
            <person name="Thomas B.C."/>
            <person name="Singh A."/>
            <person name="Wilkins M.J."/>
            <person name="Karaoz U."/>
            <person name="Brodie E.L."/>
            <person name="Williams K.H."/>
            <person name="Hubbard S.S."/>
            <person name="Banfield J.F."/>
        </authorList>
    </citation>
    <scope>NUCLEOTIDE SEQUENCE [LARGE SCALE GENOMIC DNA]</scope>
</reference>
<comment type="caution">
    <text evidence="1">The sequence shown here is derived from an EMBL/GenBank/DDBJ whole genome shotgun (WGS) entry which is preliminary data.</text>
</comment>
<sequence length="78" mass="8364">MPRSTIAGRDKGIGGGLPPFLKGVVPQYCGTGGFFDGTAFPHPSRSRTRAYSKISSYTLLDLFILHIPATEKSPLTPL</sequence>
<proteinExistence type="predicted"/>
<protein>
    <submittedName>
        <fullName evidence="1">Uncharacterized protein</fullName>
    </submittedName>
</protein>
<dbReference type="EMBL" id="MFFS01000091">
    <property type="protein sequence ID" value="OGF20380.1"/>
    <property type="molecule type" value="Genomic_DNA"/>
</dbReference>
<accession>A0A1F5S109</accession>
<organism evidence="1 2">
    <name type="scientific">Candidatus Falkowbacteria bacterium RBG_13_39_14</name>
    <dbReference type="NCBI Taxonomy" id="1797985"/>
    <lineage>
        <taxon>Bacteria</taxon>
        <taxon>Candidatus Falkowiibacteriota</taxon>
    </lineage>
</organism>
<evidence type="ECO:0000313" key="2">
    <source>
        <dbReference type="Proteomes" id="UP000178323"/>
    </source>
</evidence>
<dbReference type="STRING" id="1797985.A2Y83_03455"/>
<evidence type="ECO:0000313" key="1">
    <source>
        <dbReference type="EMBL" id="OGF20380.1"/>
    </source>
</evidence>
<gene>
    <name evidence="1" type="ORF">A2Y83_03455</name>
</gene>
<dbReference type="Proteomes" id="UP000178323">
    <property type="component" value="Unassembled WGS sequence"/>
</dbReference>
<dbReference type="AlphaFoldDB" id="A0A1F5S109"/>